<dbReference type="Gene3D" id="3.40.630.30">
    <property type="match status" value="1"/>
</dbReference>
<evidence type="ECO:0000313" key="3">
    <source>
        <dbReference type="Proteomes" id="UP001220509"/>
    </source>
</evidence>
<evidence type="ECO:0000259" key="1">
    <source>
        <dbReference type="PROSITE" id="PS51186"/>
    </source>
</evidence>
<dbReference type="Proteomes" id="UP001220509">
    <property type="component" value="Chromosome"/>
</dbReference>
<dbReference type="GO" id="GO:0016747">
    <property type="term" value="F:acyltransferase activity, transferring groups other than amino-acyl groups"/>
    <property type="evidence" value="ECO:0007669"/>
    <property type="project" value="InterPro"/>
</dbReference>
<proteinExistence type="predicted"/>
<dbReference type="AlphaFoldDB" id="A0AAX3M8C5"/>
<dbReference type="KEGG" id="pka:PQ456_13295"/>
<dbReference type="InterPro" id="IPR000182">
    <property type="entry name" value="GNAT_dom"/>
</dbReference>
<keyword evidence="2" id="KW-0012">Acyltransferase</keyword>
<dbReference type="PROSITE" id="PS51186">
    <property type="entry name" value="GNAT"/>
    <property type="match status" value="1"/>
</dbReference>
<dbReference type="EC" id="2.3.1.-" evidence="2"/>
<feature type="domain" description="N-acetyltransferase" evidence="1">
    <location>
        <begin position="4"/>
        <end position="154"/>
    </location>
</feature>
<dbReference type="InterPro" id="IPR016181">
    <property type="entry name" value="Acyl_CoA_acyltransferase"/>
</dbReference>
<evidence type="ECO:0000313" key="2">
    <source>
        <dbReference type="EMBL" id="WCT58162.1"/>
    </source>
</evidence>
<reference evidence="2 3" key="1">
    <citation type="submission" date="2023-02" db="EMBL/GenBank/DDBJ databases">
        <title>Genome sequence of Paenibacillus kyungheensis KACC 18744.</title>
        <authorList>
            <person name="Kim S."/>
            <person name="Heo J."/>
            <person name="Kwon S.-W."/>
        </authorList>
    </citation>
    <scope>NUCLEOTIDE SEQUENCE [LARGE SCALE GENOMIC DNA]</scope>
    <source>
        <strain evidence="2 3">KACC 18744</strain>
    </source>
</reference>
<keyword evidence="3" id="KW-1185">Reference proteome</keyword>
<dbReference type="SUPFAM" id="SSF55729">
    <property type="entry name" value="Acyl-CoA N-acyltransferases (Nat)"/>
    <property type="match status" value="1"/>
</dbReference>
<dbReference type="CDD" id="cd04301">
    <property type="entry name" value="NAT_SF"/>
    <property type="match status" value="1"/>
</dbReference>
<dbReference type="EMBL" id="CP117416">
    <property type="protein sequence ID" value="WCT58162.1"/>
    <property type="molecule type" value="Genomic_DNA"/>
</dbReference>
<keyword evidence="2" id="KW-0808">Transferase</keyword>
<organism evidence="2 3">
    <name type="scientific">Paenibacillus kyungheensis</name>
    <dbReference type="NCBI Taxonomy" id="1452732"/>
    <lineage>
        <taxon>Bacteria</taxon>
        <taxon>Bacillati</taxon>
        <taxon>Bacillota</taxon>
        <taxon>Bacilli</taxon>
        <taxon>Bacillales</taxon>
        <taxon>Paenibacillaceae</taxon>
        <taxon>Paenibacillus</taxon>
    </lineage>
</organism>
<dbReference type="Pfam" id="PF00583">
    <property type="entry name" value="Acetyltransf_1"/>
    <property type="match status" value="1"/>
</dbReference>
<name>A0AAX3M8C5_9BACL</name>
<sequence length="159" mass="18579">MARVHVDSWKTTYKGIIPDEFLNNLSYTQRNDLWMQAITQQDHFIMVAENFEGQIVGFADGWKKETNIVPHSGDLTSIYILESYQDKGMGKQLLQSLFKIFKQLGWQKVFVEVLEDNKTCEWYEYYGATLCKTVPIQIGGVLLNERIYEWNNIDDVLAR</sequence>
<gene>
    <name evidence="2" type="ORF">PQ456_13295</name>
</gene>
<protein>
    <submittedName>
        <fullName evidence="2">GNAT family N-acetyltransferase</fullName>
        <ecNumber evidence="2">2.3.1.-</ecNumber>
    </submittedName>
</protein>
<accession>A0AAX3M8C5</accession>